<protein>
    <submittedName>
        <fullName evidence="2">Uncharacterized protein</fullName>
    </submittedName>
</protein>
<evidence type="ECO:0000313" key="2">
    <source>
        <dbReference type="EMBL" id="ERK69779.1"/>
    </source>
</evidence>
<dbReference type="PATRIC" id="fig|1358026.3.peg.3237"/>
<dbReference type="AlphaFoldDB" id="U2RMH5"/>
<feature type="region of interest" description="Disordered" evidence="1">
    <location>
        <begin position="1"/>
        <end position="47"/>
    </location>
</feature>
<dbReference type="Proteomes" id="UP000016605">
    <property type="component" value="Unassembled WGS sequence"/>
</dbReference>
<sequence>MIRRMESNRLVRTPGFRRPCDQTGAARSGSSGERTVMPGRNERRAEA</sequence>
<proteinExistence type="predicted"/>
<accession>U2RMH5</accession>
<gene>
    <name evidence="2" type="ORF">N136_03893</name>
</gene>
<evidence type="ECO:0000256" key="1">
    <source>
        <dbReference type="SAM" id="MobiDB-lite"/>
    </source>
</evidence>
<reference evidence="2 3" key="1">
    <citation type="submission" date="2013-08" db="EMBL/GenBank/DDBJ databases">
        <authorList>
            <person name="Weinstock G."/>
            <person name="Sodergren E."/>
            <person name="Wylie T."/>
            <person name="Fulton L."/>
            <person name="Fulton R."/>
            <person name="Fronick C."/>
            <person name="O'Laughlin M."/>
            <person name="Godfrey J."/>
            <person name="Miner T."/>
            <person name="Herter B."/>
            <person name="Appelbaum E."/>
            <person name="Cordes M."/>
            <person name="Lek S."/>
            <person name="Wollam A."/>
            <person name="Pepin K.H."/>
            <person name="Palsikar V.B."/>
            <person name="Mitreva M."/>
            <person name="Wilson R.K."/>
        </authorList>
    </citation>
    <scope>NUCLEOTIDE SEQUENCE [LARGE SCALE GENOMIC DNA]</scope>
    <source>
        <strain evidence="2 3">ATCC 14665</strain>
    </source>
</reference>
<organism evidence="2 3">
    <name type="scientific">Leifsonia aquatica ATCC 14665</name>
    <dbReference type="NCBI Taxonomy" id="1358026"/>
    <lineage>
        <taxon>Bacteria</taxon>
        <taxon>Bacillati</taxon>
        <taxon>Actinomycetota</taxon>
        <taxon>Actinomycetes</taxon>
        <taxon>Micrococcales</taxon>
        <taxon>Microbacteriaceae</taxon>
        <taxon>Leifsonia</taxon>
    </lineage>
</organism>
<evidence type="ECO:0000313" key="3">
    <source>
        <dbReference type="Proteomes" id="UP000016605"/>
    </source>
</evidence>
<name>U2RMH5_LEIAQ</name>
<dbReference type="HOGENOM" id="CLU_3169722_0_0_11"/>
<dbReference type="EMBL" id="AWVQ01000600">
    <property type="protein sequence ID" value="ERK69779.1"/>
    <property type="molecule type" value="Genomic_DNA"/>
</dbReference>
<comment type="caution">
    <text evidence="2">The sequence shown here is derived from an EMBL/GenBank/DDBJ whole genome shotgun (WGS) entry which is preliminary data.</text>
</comment>